<dbReference type="PROSITE" id="PS51450">
    <property type="entry name" value="LRR"/>
    <property type="match status" value="4"/>
</dbReference>
<keyword evidence="2" id="KW-0677">Repeat</keyword>
<evidence type="ECO:0000256" key="3">
    <source>
        <dbReference type="SAM" id="MobiDB-lite"/>
    </source>
</evidence>
<evidence type="ECO:0000313" key="4">
    <source>
        <dbReference type="EMBL" id="CAI9964734.1"/>
    </source>
</evidence>
<dbReference type="Pfam" id="PF12799">
    <property type="entry name" value="LRR_4"/>
    <property type="match status" value="1"/>
</dbReference>
<accession>A0AA86UR42</accession>
<dbReference type="PANTHER" id="PTHR46652">
    <property type="entry name" value="LEUCINE-RICH REPEAT AND IQ DOMAIN-CONTAINING PROTEIN 1-RELATED"/>
    <property type="match status" value="1"/>
</dbReference>
<dbReference type="InterPro" id="IPR050836">
    <property type="entry name" value="SDS22/Internalin_LRR"/>
</dbReference>
<reference evidence="5 6" key="2">
    <citation type="submission" date="2024-07" db="EMBL/GenBank/DDBJ databases">
        <authorList>
            <person name="Akdeniz Z."/>
        </authorList>
    </citation>
    <scope>NUCLEOTIDE SEQUENCE [LARGE SCALE GENOMIC DNA]</scope>
</reference>
<name>A0AA86UR42_9EUKA</name>
<dbReference type="EMBL" id="CATOUU010000981">
    <property type="protein sequence ID" value="CAI9964734.1"/>
    <property type="molecule type" value="Genomic_DNA"/>
</dbReference>
<gene>
    <name evidence="5" type="ORF">HINF_LOCUS41364</name>
    <name evidence="4" type="ORF">HINF_LOCUS52379</name>
</gene>
<dbReference type="PANTHER" id="PTHR46652:SF3">
    <property type="entry name" value="LEUCINE-RICH REPEAT-CONTAINING PROTEIN 9"/>
    <property type="match status" value="1"/>
</dbReference>
<proteinExistence type="predicted"/>
<dbReference type="AlphaFoldDB" id="A0AA86UR42"/>
<comment type="caution">
    <text evidence="4">The sequence shown here is derived from an EMBL/GenBank/DDBJ whole genome shotgun (WGS) entry which is preliminary data.</text>
</comment>
<evidence type="ECO:0000313" key="5">
    <source>
        <dbReference type="EMBL" id="CAL6045776.1"/>
    </source>
</evidence>
<sequence length="325" mass="38074">MSDSSENEEYQNSSDYDEYSENSSNYNEQSYNDDQIPHEYEPWYTVKDTGRVYVYEEPALTTFVFADNVDKQDCGSQDPFIYFEKCPNISFRRVPYSIRMLEIYNCGLKNLKGLSQMNLWELNLSGNKISDISELRKFRCDLDDLNLSYNCIVDISPLGLDPETKQLTLTLSYLNLMGNRIVNIDALEDQTSLRELYLSDNYVHDLTPIKNNVKKEKCWLKDSFGQIINGEFHPVRNYAYEYPNKNYVDGQYRINANQQNYQDKYLAYMNSKKKSILVSRRLQKIHKTNYKAPAQTALETIQHNFSNLMNQVVVLLKSTESFNDQ</sequence>
<protein>
    <submittedName>
        <fullName evidence="4">Sec7 domain-containing protein</fullName>
    </submittedName>
    <submittedName>
        <fullName evidence="5">Sec7_domain-containing protein</fullName>
    </submittedName>
</protein>
<dbReference type="Proteomes" id="UP001642409">
    <property type="component" value="Unassembled WGS sequence"/>
</dbReference>
<evidence type="ECO:0000256" key="2">
    <source>
        <dbReference type="ARBA" id="ARBA00022737"/>
    </source>
</evidence>
<reference evidence="4" key="1">
    <citation type="submission" date="2023-06" db="EMBL/GenBank/DDBJ databases">
        <authorList>
            <person name="Kurt Z."/>
        </authorList>
    </citation>
    <scope>NUCLEOTIDE SEQUENCE</scope>
</reference>
<feature type="compositionally biased region" description="Acidic residues" evidence="3">
    <location>
        <begin position="1"/>
        <end position="20"/>
    </location>
</feature>
<keyword evidence="6" id="KW-1185">Reference proteome</keyword>
<evidence type="ECO:0000256" key="1">
    <source>
        <dbReference type="ARBA" id="ARBA00022614"/>
    </source>
</evidence>
<dbReference type="InterPro" id="IPR032675">
    <property type="entry name" value="LRR_dom_sf"/>
</dbReference>
<dbReference type="Gene3D" id="3.80.10.10">
    <property type="entry name" value="Ribonuclease Inhibitor"/>
    <property type="match status" value="1"/>
</dbReference>
<dbReference type="SUPFAM" id="SSF52058">
    <property type="entry name" value="L domain-like"/>
    <property type="match status" value="1"/>
</dbReference>
<feature type="region of interest" description="Disordered" evidence="3">
    <location>
        <begin position="1"/>
        <end position="34"/>
    </location>
</feature>
<keyword evidence="1" id="KW-0433">Leucine-rich repeat</keyword>
<dbReference type="InterPro" id="IPR025875">
    <property type="entry name" value="Leu-rich_rpt_4"/>
</dbReference>
<organism evidence="4">
    <name type="scientific">Hexamita inflata</name>
    <dbReference type="NCBI Taxonomy" id="28002"/>
    <lineage>
        <taxon>Eukaryota</taxon>
        <taxon>Metamonada</taxon>
        <taxon>Diplomonadida</taxon>
        <taxon>Hexamitidae</taxon>
        <taxon>Hexamitinae</taxon>
        <taxon>Hexamita</taxon>
    </lineage>
</organism>
<evidence type="ECO:0000313" key="6">
    <source>
        <dbReference type="Proteomes" id="UP001642409"/>
    </source>
</evidence>
<dbReference type="InterPro" id="IPR001611">
    <property type="entry name" value="Leu-rich_rpt"/>
</dbReference>
<dbReference type="Pfam" id="PF00560">
    <property type="entry name" value="LRR_1"/>
    <property type="match status" value="1"/>
</dbReference>
<dbReference type="EMBL" id="CAXDID020000165">
    <property type="protein sequence ID" value="CAL6045776.1"/>
    <property type="molecule type" value="Genomic_DNA"/>
</dbReference>
<feature type="compositionally biased region" description="Low complexity" evidence="3">
    <location>
        <begin position="21"/>
        <end position="34"/>
    </location>
</feature>